<dbReference type="InterPro" id="IPR037294">
    <property type="entry name" value="ABC_BtuC-like"/>
</dbReference>
<proteinExistence type="inferred from homology"/>
<dbReference type="GO" id="GO:0043190">
    <property type="term" value="C:ATP-binding cassette (ABC) transporter complex"/>
    <property type="evidence" value="ECO:0007669"/>
    <property type="project" value="InterPro"/>
</dbReference>
<dbReference type="PANTHER" id="PTHR30477">
    <property type="entry name" value="ABC-TRANSPORTER METAL-BINDING PROTEIN"/>
    <property type="match status" value="1"/>
</dbReference>
<dbReference type="Proteomes" id="UP000070186">
    <property type="component" value="Unassembled WGS sequence"/>
</dbReference>
<dbReference type="GO" id="GO:0010043">
    <property type="term" value="P:response to zinc ion"/>
    <property type="evidence" value="ECO:0007669"/>
    <property type="project" value="TreeGrafter"/>
</dbReference>
<dbReference type="RefSeq" id="WP_066883302.1">
    <property type="nucleotide sequence ID" value="NZ_LODL01000021.1"/>
</dbReference>
<feature type="transmembrane region" description="Helical" evidence="7">
    <location>
        <begin position="39"/>
        <end position="65"/>
    </location>
</feature>
<protein>
    <recommendedName>
        <fullName evidence="10">ABC transporter</fullName>
    </recommendedName>
</protein>
<evidence type="ECO:0000256" key="3">
    <source>
        <dbReference type="ARBA" id="ARBA00022692"/>
    </source>
</evidence>
<evidence type="ECO:0000313" key="9">
    <source>
        <dbReference type="Proteomes" id="UP000070186"/>
    </source>
</evidence>
<feature type="transmembrane region" description="Helical" evidence="7">
    <location>
        <begin position="237"/>
        <end position="253"/>
    </location>
</feature>
<keyword evidence="5 7" id="KW-0472">Membrane</keyword>
<evidence type="ECO:0000256" key="1">
    <source>
        <dbReference type="ARBA" id="ARBA00004141"/>
    </source>
</evidence>
<comment type="caution">
    <text evidence="8">The sequence shown here is derived from an EMBL/GenBank/DDBJ whole genome shotgun (WGS) entry which is preliminary data.</text>
</comment>
<dbReference type="STRING" id="281362.AT959_11760"/>
<feature type="transmembrane region" description="Helical" evidence="7">
    <location>
        <begin position="173"/>
        <end position="201"/>
    </location>
</feature>
<comment type="similarity">
    <text evidence="2 6">Belongs to the ABC-3 integral membrane protein family.</text>
</comment>
<reference evidence="8 9" key="1">
    <citation type="submission" date="2015-12" db="EMBL/GenBank/DDBJ databases">
        <title>Nitrous oxide reduction kinetics distinguish bacteria harboring typical versus atypical NosZ.</title>
        <authorList>
            <person name="Yoon S."/>
            <person name="Nissen S."/>
            <person name="Park D."/>
            <person name="Sanford R.A."/>
            <person name="Loeffler F.E."/>
        </authorList>
    </citation>
    <scope>NUCLEOTIDE SEQUENCE [LARGE SCALE GENOMIC DNA]</scope>
    <source>
        <strain evidence="8 9">ATCC BAA-841</strain>
    </source>
</reference>
<evidence type="ECO:0000256" key="5">
    <source>
        <dbReference type="ARBA" id="ARBA00023136"/>
    </source>
</evidence>
<keyword evidence="3 6" id="KW-0812">Transmembrane</keyword>
<evidence type="ECO:0000256" key="4">
    <source>
        <dbReference type="ARBA" id="ARBA00022989"/>
    </source>
</evidence>
<gene>
    <name evidence="8" type="ORF">AT959_11760</name>
</gene>
<comment type="subcellular location">
    <subcellularLocation>
        <location evidence="6">Cell membrane</location>
        <topology evidence="6">Multi-pass membrane protein</topology>
    </subcellularLocation>
    <subcellularLocation>
        <location evidence="1">Membrane</location>
        <topology evidence="1">Multi-pass membrane protein</topology>
    </subcellularLocation>
</comment>
<dbReference type="EMBL" id="LODL01000021">
    <property type="protein sequence ID" value="KXB30053.1"/>
    <property type="molecule type" value="Genomic_DNA"/>
</dbReference>
<feature type="transmembrane region" description="Helical" evidence="7">
    <location>
        <begin position="118"/>
        <end position="140"/>
    </location>
</feature>
<evidence type="ECO:0008006" key="10">
    <source>
        <dbReference type="Google" id="ProtNLM"/>
    </source>
</evidence>
<keyword evidence="4 7" id="KW-1133">Transmembrane helix</keyword>
<sequence>MANELFLIPFLTGLCLAILLPLLGAYLRLRDEWLAALAYSHVAAAGALLALVGGFVPAVGGVAAAALAGAGKRLFAGRLSGGASYALLLLGGWAVAVLLAANQPMAERLGHALFDGQLYFAGPAQLWLAAAGGLLSLIVLRRLAKNLLLAHVYPDFFRIRGLRAWPTQSGFDLLAALCLALATMNLGVMGAFALVFIPPWLAFRRARNWRAGLWLTLLIGVFGYVLAFGIALGLDQPFGPVLALLLIVIGLVIA</sequence>
<feature type="transmembrane region" description="Helical" evidence="7">
    <location>
        <begin position="85"/>
        <end position="106"/>
    </location>
</feature>
<dbReference type="InterPro" id="IPR001626">
    <property type="entry name" value="ABC_TroCD"/>
</dbReference>
<accession>A0A133XGK4</accession>
<organism evidence="8 9">
    <name type="scientific">Dechloromonas denitrificans</name>
    <dbReference type="NCBI Taxonomy" id="281362"/>
    <lineage>
        <taxon>Bacteria</taxon>
        <taxon>Pseudomonadati</taxon>
        <taxon>Pseudomonadota</taxon>
        <taxon>Betaproteobacteria</taxon>
        <taxon>Rhodocyclales</taxon>
        <taxon>Azonexaceae</taxon>
        <taxon>Dechloromonas</taxon>
    </lineage>
</organism>
<evidence type="ECO:0000313" key="8">
    <source>
        <dbReference type="EMBL" id="KXB30053.1"/>
    </source>
</evidence>
<feature type="transmembrane region" description="Helical" evidence="7">
    <location>
        <begin position="213"/>
        <end position="231"/>
    </location>
</feature>
<keyword evidence="6" id="KW-0813">Transport</keyword>
<dbReference type="GO" id="GO:0055085">
    <property type="term" value="P:transmembrane transport"/>
    <property type="evidence" value="ECO:0007669"/>
    <property type="project" value="InterPro"/>
</dbReference>
<evidence type="ECO:0000256" key="2">
    <source>
        <dbReference type="ARBA" id="ARBA00008034"/>
    </source>
</evidence>
<dbReference type="SUPFAM" id="SSF81345">
    <property type="entry name" value="ABC transporter involved in vitamin B12 uptake, BtuC"/>
    <property type="match status" value="1"/>
</dbReference>
<feature type="transmembrane region" description="Helical" evidence="7">
    <location>
        <begin position="6"/>
        <end position="27"/>
    </location>
</feature>
<name>A0A133XGK4_9RHOO</name>
<dbReference type="Pfam" id="PF00950">
    <property type="entry name" value="ABC-3"/>
    <property type="match status" value="1"/>
</dbReference>
<dbReference type="AlphaFoldDB" id="A0A133XGK4"/>
<evidence type="ECO:0000256" key="7">
    <source>
        <dbReference type="SAM" id="Phobius"/>
    </source>
</evidence>
<dbReference type="PANTHER" id="PTHR30477:SF19">
    <property type="entry name" value="METAL ABC TRANSPORTER PERMEASE"/>
    <property type="match status" value="1"/>
</dbReference>
<keyword evidence="9" id="KW-1185">Reference proteome</keyword>
<evidence type="ECO:0000256" key="6">
    <source>
        <dbReference type="RuleBase" id="RU003943"/>
    </source>
</evidence>